<feature type="transmembrane region" description="Helical" evidence="1">
    <location>
        <begin position="6"/>
        <end position="24"/>
    </location>
</feature>
<name>A0ABS2SQY9_9BACI</name>
<comment type="caution">
    <text evidence="2">The sequence shown here is derived from an EMBL/GenBank/DDBJ whole genome shotgun (WGS) entry which is preliminary data.</text>
</comment>
<evidence type="ECO:0000313" key="3">
    <source>
        <dbReference type="Proteomes" id="UP001179280"/>
    </source>
</evidence>
<sequence>MLTILFTILFIMAVVYLGNLVRLMKKNNNLQKQVFEELKYYNERRDRD</sequence>
<organism evidence="2 3">
    <name type="scientific">Shouchella xiaoxiensis</name>
    <dbReference type="NCBI Taxonomy" id="766895"/>
    <lineage>
        <taxon>Bacteria</taxon>
        <taxon>Bacillati</taxon>
        <taxon>Bacillota</taxon>
        <taxon>Bacilli</taxon>
        <taxon>Bacillales</taxon>
        <taxon>Bacillaceae</taxon>
        <taxon>Shouchella</taxon>
    </lineage>
</organism>
<dbReference type="RefSeq" id="WP_204464148.1">
    <property type="nucleotide sequence ID" value="NZ_JAFBCV010000001.1"/>
</dbReference>
<gene>
    <name evidence="2" type="ORF">JOC54_000486</name>
</gene>
<accession>A0ABS2SQY9</accession>
<keyword evidence="1" id="KW-0472">Membrane</keyword>
<dbReference type="EMBL" id="JAFBCV010000001">
    <property type="protein sequence ID" value="MBM7837255.1"/>
    <property type="molecule type" value="Genomic_DNA"/>
</dbReference>
<evidence type="ECO:0000256" key="1">
    <source>
        <dbReference type="SAM" id="Phobius"/>
    </source>
</evidence>
<keyword evidence="3" id="KW-1185">Reference proteome</keyword>
<protein>
    <submittedName>
        <fullName evidence="2">Uncharacterized protein</fullName>
    </submittedName>
</protein>
<evidence type="ECO:0000313" key="2">
    <source>
        <dbReference type="EMBL" id="MBM7837255.1"/>
    </source>
</evidence>
<reference evidence="2" key="1">
    <citation type="submission" date="2021-01" db="EMBL/GenBank/DDBJ databases">
        <title>Genomic Encyclopedia of Type Strains, Phase IV (KMG-IV): sequencing the most valuable type-strain genomes for metagenomic binning, comparative biology and taxonomic classification.</title>
        <authorList>
            <person name="Goeker M."/>
        </authorList>
    </citation>
    <scope>NUCLEOTIDE SEQUENCE</scope>
    <source>
        <strain evidence="2">DSM 21943</strain>
    </source>
</reference>
<keyword evidence="1" id="KW-0812">Transmembrane</keyword>
<keyword evidence="1" id="KW-1133">Transmembrane helix</keyword>
<proteinExistence type="predicted"/>
<dbReference type="Proteomes" id="UP001179280">
    <property type="component" value="Unassembled WGS sequence"/>
</dbReference>